<dbReference type="OrthoDB" id="5875348at2"/>
<dbReference type="STRING" id="1458461.BN1012_Phect1491"/>
<gene>
    <name evidence="2" type="ORF">BN1012_Phect1491</name>
</gene>
<sequence>MIWIARIAVGLVFAFSLLMGLQTFFTPEASAVTLGLGTALPDLGMNTFRADIGAFFLAAATFAGLGLFAGRTGAIYGAALLYGLALIGRILGVVMDGAPAGVETPIIIEAVLVVLLVFGARTLGRR</sequence>
<feature type="transmembrane region" description="Helical" evidence="1">
    <location>
        <begin position="106"/>
        <end position="124"/>
    </location>
</feature>
<evidence type="ECO:0000313" key="2">
    <source>
        <dbReference type="EMBL" id="CDO59705.1"/>
    </source>
</evidence>
<dbReference type="Pfam" id="PF14248">
    <property type="entry name" value="DUF4345"/>
    <property type="match status" value="1"/>
</dbReference>
<evidence type="ECO:0000256" key="1">
    <source>
        <dbReference type="SAM" id="Phobius"/>
    </source>
</evidence>
<proteinExistence type="predicted"/>
<keyword evidence="3" id="KW-1185">Reference proteome</keyword>
<evidence type="ECO:0008006" key="4">
    <source>
        <dbReference type="Google" id="ProtNLM"/>
    </source>
</evidence>
<dbReference type="InterPro" id="IPR025597">
    <property type="entry name" value="DUF4345"/>
</dbReference>
<evidence type="ECO:0000313" key="3">
    <source>
        <dbReference type="Proteomes" id="UP000032160"/>
    </source>
</evidence>
<dbReference type="HOGENOM" id="CLU_160577_0_0_5"/>
<dbReference type="KEGG" id="pect:BN1012_Phect1491"/>
<feature type="transmembrane region" description="Helical" evidence="1">
    <location>
        <begin position="75"/>
        <end position="94"/>
    </location>
</feature>
<dbReference type="Proteomes" id="UP000032160">
    <property type="component" value="Chromosome I"/>
</dbReference>
<protein>
    <recommendedName>
        <fullName evidence="4">DUF4345 domain-containing protein</fullName>
    </recommendedName>
</protein>
<accession>X5MLR7</accession>
<keyword evidence="1" id="KW-1133">Transmembrane helix</keyword>
<dbReference type="RefSeq" id="WP_043950279.1">
    <property type="nucleotide sequence ID" value="NZ_HG966617.1"/>
</dbReference>
<keyword evidence="1" id="KW-0472">Membrane</keyword>
<organism evidence="2 3">
    <name type="scientific">Candidatus Phaeomarinibacter ectocarpi</name>
    <dbReference type="NCBI Taxonomy" id="1458461"/>
    <lineage>
        <taxon>Bacteria</taxon>
        <taxon>Pseudomonadati</taxon>
        <taxon>Pseudomonadota</taxon>
        <taxon>Alphaproteobacteria</taxon>
        <taxon>Hyphomicrobiales</taxon>
        <taxon>Parvibaculaceae</taxon>
        <taxon>Candidatus Phaeomarinibacter</taxon>
    </lineage>
</organism>
<dbReference type="EMBL" id="HG966617">
    <property type="protein sequence ID" value="CDO59705.1"/>
    <property type="molecule type" value="Genomic_DNA"/>
</dbReference>
<reference evidence="2 3" key="1">
    <citation type="journal article" date="2014" name="Front. Genet.">
        <title>Genome and metabolic network of "Candidatus Phaeomarinobacter ectocarpi" Ec32, a new candidate genus of Alphaproteobacteria frequently associated with brown algae.</title>
        <authorList>
            <person name="Dittami S.M."/>
            <person name="Barbeyron T."/>
            <person name="Boyen C."/>
            <person name="Cambefort J."/>
            <person name="Collet G."/>
            <person name="Delage L."/>
            <person name="Gobet A."/>
            <person name="Groisillier A."/>
            <person name="Leblanc C."/>
            <person name="Michel G."/>
            <person name="Scornet D."/>
            <person name="Siegel A."/>
            <person name="Tapia J.E."/>
            <person name="Tonon T."/>
        </authorList>
    </citation>
    <scope>NUCLEOTIDE SEQUENCE [LARGE SCALE GENOMIC DNA]</scope>
    <source>
        <strain evidence="2 3">Ec32</strain>
    </source>
</reference>
<keyword evidence="1" id="KW-0812">Transmembrane</keyword>
<dbReference type="AlphaFoldDB" id="X5MLR7"/>
<name>X5MLR7_9HYPH</name>
<feature type="transmembrane region" description="Helical" evidence="1">
    <location>
        <begin position="47"/>
        <end position="68"/>
    </location>
</feature>